<gene>
    <name evidence="1" type="ORF">NQ318_019450</name>
</gene>
<sequence length="129" mass="14790">MSLGTCFIFVGGANLFQNIGARFQNKIVIINEATFTRRGVFIWRNNHLWDSENPYAVKKIQHECKLWYRSFLGYRYKHVNAKQLLKILMPSKTEWLTTMAVMSASTTSNVMNGFVNRVGMLVGVDDVGH</sequence>
<evidence type="ECO:0000313" key="1">
    <source>
        <dbReference type="EMBL" id="KAJ8935866.1"/>
    </source>
</evidence>
<reference evidence="1" key="1">
    <citation type="journal article" date="2023" name="Insect Mol. Biol.">
        <title>Genome sequencing provides insights into the evolution of gene families encoding plant cell wall-degrading enzymes in longhorned beetles.</title>
        <authorList>
            <person name="Shin N.R."/>
            <person name="Okamura Y."/>
            <person name="Kirsch R."/>
            <person name="Pauchet Y."/>
        </authorList>
    </citation>
    <scope>NUCLEOTIDE SEQUENCE</scope>
    <source>
        <strain evidence="1">AMC_N1</strain>
    </source>
</reference>
<proteinExistence type="predicted"/>
<dbReference type="Proteomes" id="UP001162162">
    <property type="component" value="Unassembled WGS sequence"/>
</dbReference>
<protein>
    <submittedName>
        <fullName evidence="1">Uncharacterized protein</fullName>
    </submittedName>
</protein>
<dbReference type="EMBL" id="JAPWTK010000825">
    <property type="protein sequence ID" value="KAJ8935866.1"/>
    <property type="molecule type" value="Genomic_DNA"/>
</dbReference>
<name>A0AAV8XBK5_9CUCU</name>
<accession>A0AAV8XBK5</accession>
<comment type="caution">
    <text evidence="1">The sequence shown here is derived from an EMBL/GenBank/DDBJ whole genome shotgun (WGS) entry which is preliminary data.</text>
</comment>
<organism evidence="1 2">
    <name type="scientific">Aromia moschata</name>
    <dbReference type="NCBI Taxonomy" id="1265417"/>
    <lineage>
        <taxon>Eukaryota</taxon>
        <taxon>Metazoa</taxon>
        <taxon>Ecdysozoa</taxon>
        <taxon>Arthropoda</taxon>
        <taxon>Hexapoda</taxon>
        <taxon>Insecta</taxon>
        <taxon>Pterygota</taxon>
        <taxon>Neoptera</taxon>
        <taxon>Endopterygota</taxon>
        <taxon>Coleoptera</taxon>
        <taxon>Polyphaga</taxon>
        <taxon>Cucujiformia</taxon>
        <taxon>Chrysomeloidea</taxon>
        <taxon>Cerambycidae</taxon>
        <taxon>Cerambycinae</taxon>
        <taxon>Callichromatini</taxon>
        <taxon>Aromia</taxon>
    </lineage>
</organism>
<keyword evidence="2" id="KW-1185">Reference proteome</keyword>
<evidence type="ECO:0000313" key="2">
    <source>
        <dbReference type="Proteomes" id="UP001162162"/>
    </source>
</evidence>
<dbReference type="AlphaFoldDB" id="A0AAV8XBK5"/>